<evidence type="ECO:0000256" key="8">
    <source>
        <dbReference type="SAM" id="Phobius"/>
    </source>
</evidence>
<evidence type="ECO:0000256" key="4">
    <source>
        <dbReference type="ARBA" id="ARBA00022801"/>
    </source>
</evidence>
<keyword evidence="11" id="KW-1185">Reference proteome</keyword>
<accession>A0A5R9INL4</accession>
<dbReference type="OrthoDB" id="9764363at2"/>
<dbReference type="InterPro" id="IPR047272">
    <property type="entry name" value="S49_SppA_C"/>
</dbReference>
<dbReference type="InterPro" id="IPR004634">
    <property type="entry name" value="Pept_S49_pIV"/>
</dbReference>
<dbReference type="CDD" id="cd07023">
    <property type="entry name" value="S49_Sppa_N_C"/>
    <property type="match status" value="1"/>
</dbReference>
<evidence type="ECO:0000256" key="6">
    <source>
        <dbReference type="ARBA" id="ARBA00023136"/>
    </source>
</evidence>
<feature type="domain" description="Peptidase S49" evidence="9">
    <location>
        <begin position="396"/>
        <end position="545"/>
    </location>
</feature>
<evidence type="ECO:0000259" key="9">
    <source>
        <dbReference type="Pfam" id="PF01343"/>
    </source>
</evidence>
<dbReference type="InterPro" id="IPR004635">
    <property type="entry name" value="Pept_S49_SppA"/>
</dbReference>
<name>A0A5R9INL4_9GAMM</name>
<dbReference type="InterPro" id="IPR047217">
    <property type="entry name" value="S49_SppA_67K_type_N"/>
</dbReference>
<dbReference type="InterPro" id="IPR002142">
    <property type="entry name" value="Peptidase_S49"/>
</dbReference>
<keyword evidence="6 8" id="KW-0472">Membrane</keyword>
<gene>
    <name evidence="10" type="primary">sppA</name>
    <name evidence="10" type="ORF">FE810_05470</name>
</gene>
<feature type="active site" description="Proton donor/acceptor" evidence="7">
    <location>
        <position position="206"/>
    </location>
</feature>
<dbReference type="Proteomes" id="UP000307790">
    <property type="component" value="Unassembled WGS sequence"/>
</dbReference>
<protein>
    <submittedName>
        <fullName evidence="10">Signal peptide peptidase SppA</fullName>
    </submittedName>
</protein>
<proteinExistence type="inferred from homology"/>
<keyword evidence="4" id="KW-0378">Hydrolase</keyword>
<dbReference type="GO" id="GO:0008236">
    <property type="term" value="F:serine-type peptidase activity"/>
    <property type="evidence" value="ECO:0007669"/>
    <property type="project" value="UniProtKB-KW"/>
</dbReference>
<dbReference type="NCBIfam" id="TIGR00706">
    <property type="entry name" value="SppA_dom"/>
    <property type="match status" value="1"/>
</dbReference>
<dbReference type="Pfam" id="PF01343">
    <property type="entry name" value="Peptidase_S49"/>
    <property type="match status" value="2"/>
</dbReference>
<evidence type="ECO:0000313" key="11">
    <source>
        <dbReference type="Proteomes" id="UP000307790"/>
    </source>
</evidence>
<feature type="domain" description="Peptidase S49" evidence="9">
    <location>
        <begin position="138"/>
        <end position="292"/>
    </location>
</feature>
<organism evidence="10 11">
    <name type="scientific">Thalassotalea litorea</name>
    <dbReference type="NCBI Taxonomy" id="2020715"/>
    <lineage>
        <taxon>Bacteria</taxon>
        <taxon>Pseudomonadati</taxon>
        <taxon>Pseudomonadota</taxon>
        <taxon>Gammaproteobacteria</taxon>
        <taxon>Alteromonadales</taxon>
        <taxon>Colwelliaceae</taxon>
        <taxon>Thalassotalea</taxon>
    </lineage>
</organism>
<dbReference type="EMBL" id="VCBC01000005">
    <property type="protein sequence ID" value="TLU66169.1"/>
    <property type="molecule type" value="Genomic_DNA"/>
</dbReference>
<sequence>MSDKPGIFKRIFSKLWKIINTSRIIFLNLVFFLFVIIFFSALFDDSDKVEVPETAALLLNLKGDLVEQKRYVDPMDKLLSESLGQEEERPEILVSDVINVLETAKNDDRIQTLVIYPQNLMSAGLHHLQLIGQAITDFKESGKEVVSFGDYYSQGQYYLAASADKVWMNPNGMMLLEGFGRYRVYFKEALDKLKITQHVFKVGTYKSAVEPYIRDDMSDAAKEANKAWLDQLWSNYKRDIANFRDLDANEFDEKAGQLLEKLEQSEGSFAEYALRAGFVDELRTREEIRKDMIERVGKSENHASFRQINFKDYLKATKNPFPVENPASDKVAVVVAKGTILNGHQKPGTIGGDSTAKLLRKARLNKQVKAVVLRVDSPGGSAFASELIRQEVELLKAAGKPVVASMANYAASGGYWISASANEIWASENTITGSIGIFGMFMTFEKSLAEIGVHTDGIGTTDFAGLSPTQKLNPQIGAIIQTSIDRGYQDFLTLVAENRDMTTEEVDKIAQGRVWTGAKAKELGLVDELGNLDDAVAAAAKLASLKQYDTKLIERELSPKDLFLQNLLDNAQAFLPEASADQSFEGNQALQNVINQLMIEFERVNQLNDPKGIYSFCLTCEIN</sequence>
<evidence type="ECO:0000256" key="2">
    <source>
        <dbReference type="ARBA" id="ARBA00008683"/>
    </source>
</evidence>
<evidence type="ECO:0000256" key="1">
    <source>
        <dbReference type="ARBA" id="ARBA00004370"/>
    </source>
</evidence>
<dbReference type="RefSeq" id="WP_138319045.1">
    <property type="nucleotide sequence ID" value="NZ_VCBC01000005.1"/>
</dbReference>
<dbReference type="PIRSF" id="PIRSF001217">
    <property type="entry name" value="Protease_4_SppA"/>
    <property type="match status" value="1"/>
</dbReference>
<evidence type="ECO:0000256" key="5">
    <source>
        <dbReference type="ARBA" id="ARBA00022825"/>
    </source>
</evidence>
<dbReference type="Gene3D" id="3.90.226.10">
    <property type="entry name" value="2-enoyl-CoA Hydratase, Chain A, domain 1"/>
    <property type="match status" value="3"/>
</dbReference>
<keyword evidence="5" id="KW-0720">Serine protease</keyword>
<dbReference type="PANTHER" id="PTHR33209:SF1">
    <property type="entry name" value="PEPTIDASE S49 DOMAIN-CONTAINING PROTEIN"/>
    <property type="match status" value="1"/>
</dbReference>
<dbReference type="SUPFAM" id="SSF52096">
    <property type="entry name" value="ClpP/crotonase"/>
    <property type="match status" value="2"/>
</dbReference>
<reference evidence="10 11" key="1">
    <citation type="submission" date="2019-05" db="EMBL/GenBank/DDBJ databases">
        <title>Genome sequences of Thalassotalea litorea 1K03283.</title>
        <authorList>
            <person name="Zhang D."/>
        </authorList>
    </citation>
    <scope>NUCLEOTIDE SEQUENCE [LARGE SCALE GENOMIC DNA]</scope>
    <source>
        <strain evidence="10 11">MCCC 1K03283</strain>
    </source>
</reference>
<comment type="similarity">
    <text evidence="2">Belongs to the peptidase S49 family.</text>
</comment>
<evidence type="ECO:0000313" key="10">
    <source>
        <dbReference type="EMBL" id="TLU66169.1"/>
    </source>
</evidence>
<dbReference type="CDD" id="cd07018">
    <property type="entry name" value="S49_SppA_67K_type"/>
    <property type="match status" value="1"/>
</dbReference>
<feature type="active site" description="Nucleophile" evidence="7">
    <location>
        <position position="412"/>
    </location>
</feature>
<keyword evidence="8" id="KW-1133">Transmembrane helix</keyword>
<dbReference type="Gene3D" id="6.20.330.10">
    <property type="match status" value="1"/>
</dbReference>
<keyword evidence="3" id="KW-0645">Protease</keyword>
<dbReference type="PANTHER" id="PTHR33209">
    <property type="entry name" value="PROTEASE 4"/>
    <property type="match status" value="1"/>
</dbReference>
<feature type="transmembrane region" description="Helical" evidence="8">
    <location>
        <begin position="21"/>
        <end position="43"/>
    </location>
</feature>
<dbReference type="GO" id="GO:0006465">
    <property type="term" value="P:signal peptide processing"/>
    <property type="evidence" value="ECO:0007669"/>
    <property type="project" value="InterPro"/>
</dbReference>
<evidence type="ECO:0000256" key="7">
    <source>
        <dbReference type="PIRSR" id="PIRSR001217-1"/>
    </source>
</evidence>
<comment type="caution">
    <text evidence="10">The sequence shown here is derived from an EMBL/GenBank/DDBJ whole genome shotgun (WGS) entry which is preliminary data.</text>
</comment>
<evidence type="ECO:0000256" key="3">
    <source>
        <dbReference type="ARBA" id="ARBA00022670"/>
    </source>
</evidence>
<keyword evidence="8" id="KW-0812">Transmembrane</keyword>
<comment type="subcellular location">
    <subcellularLocation>
        <location evidence="1">Membrane</location>
    </subcellularLocation>
</comment>
<dbReference type="InterPro" id="IPR029045">
    <property type="entry name" value="ClpP/crotonase-like_dom_sf"/>
</dbReference>
<dbReference type="NCBIfam" id="TIGR00705">
    <property type="entry name" value="SppA_67K"/>
    <property type="match status" value="1"/>
</dbReference>
<dbReference type="GO" id="GO:0016020">
    <property type="term" value="C:membrane"/>
    <property type="evidence" value="ECO:0007669"/>
    <property type="project" value="UniProtKB-SubCell"/>
</dbReference>
<dbReference type="AlphaFoldDB" id="A0A5R9INL4"/>